<dbReference type="STRING" id="1742973.COMA2_80100"/>
<reference evidence="3" key="1">
    <citation type="submission" date="2015-10" db="EMBL/GenBank/DDBJ databases">
        <authorList>
            <person name="Luecker S."/>
            <person name="Luecker S."/>
        </authorList>
    </citation>
    <scope>NUCLEOTIDE SEQUENCE [LARGE SCALE GENOMIC DNA]</scope>
</reference>
<dbReference type="RefSeq" id="WP_090901929.1">
    <property type="nucleotide sequence ID" value="NZ_CZPZ01000035.1"/>
</dbReference>
<dbReference type="InterPro" id="IPR014747">
    <property type="entry name" value="Bac_photo_RC_H_C"/>
</dbReference>
<dbReference type="EMBL" id="CZPZ01000035">
    <property type="protein sequence ID" value="CUS39650.1"/>
    <property type="molecule type" value="Genomic_DNA"/>
</dbReference>
<gene>
    <name evidence="2" type="ORF">COMA2_80100</name>
</gene>
<keyword evidence="3" id="KW-1185">Reference proteome</keyword>
<sequence length="248" mass="28857">MKQYRRVRDFAKSTLYGNDGRVGTVQELYFDDQTWIVRYLVMRTDGRLMGREVLIAPVTIADIDDADASLRINLRKKQIEESPSIDRAKPISRRFEEVYYKHFQWQPYWQPDSPEYGNPIRFLDDSTMIIDKPLLPEPWERSYLRSSAEVIGCGIHAKDGEIGRLDDLVVNDEDWMIRYVQVDTRNWLPGKKVLVPTHRIQQIDWANRSITMSLTRRAIESAPAHDPSNPVTPDYEVALFKHYGEGAA</sequence>
<dbReference type="SUPFAM" id="SSF50346">
    <property type="entry name" value="PRC-barrel domain"/>
    <property type="match status" value="2"/>
</dbReference>
<dbReference type="InterPro" id="IPR027275">
    <property type="entry name" value="PRC-brl_dom"/>
</dbReference>
<protein>
    <recommendedName>
        <fullName evidence="1">PRC-barrel domain-containing protein</fullName>
    </recommendedName>
</protein>
<dbReference type="Gene3D" id="3.90.50.10">
    <property type="entry name" value="Photosynthetic Reaction Center, subunit H, domain 2"/>
    <property type="match status" value="2"/>
</dbReference>
<evidence type="ECO:0000259" key="1">
    <source>
        <dbReference type="Pfam" id="PF05239"/>
    </source>
</evidence>
<evidence type="ECO:0000313" key="3">
    <source>
        <dbReference type="Proteomes" id="UP000198736"/>
    </source>
</evidence>
<dbReference type="GO" id="GO:0030077">
    <property type="term" value="C:plasma membrane light-harvesting complex"/>
    <property type="evidence" value="ECO:0007669"/>
    <property type="project" value="InterPro"/>
</dbReference>
<dbReference type="Proteomes" id="UP000198736">
    <property type="component" value="Unassembled WGS sequence"/>
</dbReference>
<dbReference type="AlphaFoldDB" id="A0A0S4LXC3"/>
<dbReference type="Pfam" id="PF05239">
    <property type="entry name" value="PRC"/>
    <property type="match status" value="1"/>
</dbReference>
<dbReference type="OrthoDB" id="9793882at2"/>
<organism evidence="2 3">
    <name type="scientific">Candidatus Nitrospira nitrificans</name>
    <dbReference type="NCBI Taxonomy" id="1742973"/>
    <lineage>
        <taxon>Bacteria</taxon>
        <taxon>Pseudomonadati</taxon>
        <taxon>Nitrospirota</taxon>
        <taxon>Nitrospiria</taxon>
        <taxon>Nitrospirales</taxon>
        <taxon>Nitrospiraceae</taxon>
        <taxon>Nitrospira</taxon>
    </lineage>
</organism>
<evidence type="ECO:0000313" key="2">
    <source>
        <dbReference type="EMBL" id="CUS39650.1"/>
    </source>
</evidence>
<dbReference type="GO" id="GO:0019684">
    <property type="term" value="P:photosynthesis, light reaction"/>
    <property type="evidence" value="ECO:0007669"/>
    <property type="project" value="InterPro"/>
</dbReference>
<name>A0A0S4LXC3_9BACT</name>
<proteinExistence type="predicted"/>
<dbReference type="InterPro" id="IPR011033">
    <property type="entry name" value="PRC_barrel-like_sf"/>
</dbReference>
<feature type="domain" description="PRC-barrel" evidence="1">
    <location>
        <begin position="148"/>
        <end position="205"/>
    </location>
</feature>
<accession>A0A0S4LXC3</accession>